<dbReference type="AlphaFoldDB" id="A0A0F9J2P2"/>
<sequence>MPVAKNAYYPEKSPHFIVHDGDDFPTPVPAGARVVINPGRKSYIYTGQSWELEENVMDSVLEELRGLREDNTALAELARQLLNKL</sequence>
<accession>A0A0F9J2P2</accession>
<gene>
    <name evidence="1" type="ORF">LCGC14_1507700</name>
</gene>
<reference evidence="1" key="1">
    <citation type="journal article" date="2015" name="Nature">
        <title>Complex archaea that bridge the gap between prokaryotes and eukaryotes.</title>
        <authorList>
            <person name="Spang A."/>
            <person name="Saw J.H."/>
            <person name="Jorgensen S.L."/>
            <person name="Zaremba-Niedzwiedzka K."/>
            <person name="Martijn J."/>
            <person name="Lind A.E."/>
            <person name="van Eijk R."/>
            <person name="Schleper C."/>
            <person name="Guy L."/>
            <person name="Ettema T.J."/>
        </authorList>
    </citation>
    <scope>NUCLEOTIDE SEQUENCE</scope>
</reference>
<name>A0A0F9J2P2_9ZZZZ</name>
<organism evidence="1">
    <name type="scientific">marine sediment metagenome</name>
    <dbReference type="NCBI Taxonomy" id="412755"/>
    <lineage>
        <taxon>unclassified sequences</taxon>
        <taxon>metagenomes</taxon>
        <taxon>ecological metagenomes</taxon>
    </lineage>
</organism>
<comment type="caution">
    <text evidence="1">The sequence shown here is derived from an EMBL/GenBank/DDBJ whole genome shotgun (WGS) entry which is preliminary data.</text>
</comment>
<dbReference type="EMBL" id="LAZR01011027">
    <property type="protein sequence ID" value="KKM63813.1"/>
    <property type="molecule type" value="Genomic_DNA"/>
</dbReference>
<protein>
    <submittedName>
        <fullName evidence="1">Uncharacterized protein</fullName>
    </submittedName>
</protein>
<proteinExistence type="predicted"/>
<evidence type="ECO:0000313" key="1">
    <source>
        <dbReference type="EMBL" id="KKM63813.1"/>
    </source>
</evidence>